<dbReference type="NCBIfam" id="TIGR00705">
    <property type="entry name" value="SppA_67K"/>
    <property type="match status" value="1"/>
</dbReference>
<dbReference type="InterPro" id="IPR047272">
    <property type="entry name" value="S49_SppA_C"/>
</dbReference>
<keyword evidence="9" id="KW-1185">Reference proteome</keyword>
<dbReference type="GO" id="GO:0008236">
    <property type="term" value="F:serine-type peptidase activity"/>
    <property type="evidence" value="ECO:0007669"/>
    <property type="project" value="UniProtKB-KW"/>
</dbReference>
<dbReference type="InterPro" id="IPR002142">
    <property type="entry name" value="Peptidase_S49"/>
</dbReference>
<dbReference type="GO" id="GO:0016020">
    <property type="term" value="C:membrane"/>
    <property type="evidence" value="ECO:0007669"/>
    <property type="project" value="InterPro"/>
</dbReference>
<sequence length="628" mass="67014">MKSLFSGIGWLFSKAWWLLDGTRRALMNLIVLLLIIIVVTAIVTRGPKPLADKTTLVLKLDGNLVEQFSGSPREQLMAQAQGRGVPKQTRLRDVLAALDQAARDDKISAVLLDVENFDAAGLAGLHEVSAALQRFKKSGKPVLAYADSYSQRGYFLAAQANEVYLHPMGLVMLEGFGRWRTYYKDALDRLGVTAHVAKVGTYKSFAEPYTATGPSPATMEAEGLVYGELWSGFTQAVEAARKLEAGSIGRDIDQIPQLLAAAKGDAAQMAVQTKLVDGLKTRDQMRELLIAKGAKDEENKTFRQVSLGQYLAYVKNPGAPNKLQPGVGVVVAEGEIIDGEAGPGRIGGDSTARLIRKAREDEGIKAVVLRVNSPGGSAFASEIVRRELELTRAAGKSVVVSMGDVAASGGYWISMASDAVIADAGTITGSIGVFGILPTAEKLMDKLSLHTGGVTTTWLAGAGDPRRPMDPRYLAAVQSSVENIYSRFTSLAAQARKSTPEKIDTVAQGRIWTGAQAKERGLVDRLGSFDDAVQAAAQLAKLEVKDGEKPRLAYVERDLSRSEQLIASLTDVLAPPLAVAVGQALGLGLDALPAPVVEEMAALKDLTRIATRGQWDRAAAVHCLCGVP</sequence>
<dbReference type="Proteomes" id="UP000197446">
    <property type="component" value="Unassembled WGS sequence"/>
</dbReference>
<dbReference type="GO" id="GO:0006465">
    <property type="term" value="P:signal peptide processing"/>
    <property type="evidence" value="ECO:0007669"/>
    <property type="project" value="InterPro"/>
</dbReference>
<dbReference type="PANTHER" id="PTHR33209">
    <property type="entry name" value="PROTEASE 4"/>
    <property type="match status" value="1"/>
</dbReference>
<comment type="similarity">
    <text evidence="1">Belongs to the peptidase S49 family.</text>
</comment>
<feature type="active site" description="Nucleophile" evidence="5">
    <location>
        <position position="408"/>
    </location>
</feature>
<keyword evidence="6" id="KW-0812">Transmembrane</keyword>
<evidence type="ECO:0000256" key="6">
    <source>
        <dbReference type="SAM" id="Phobius"/>
    </source>
</evidence>
<dbReference type="Pfam" id="PF01343">
    <property type="entry name" value="Peptidase_S49"/>
    <property type="match status" value="2"/>
</dbReference>
<name>A0A254N998_9BURK</name>
<keyword evidence="2" id="KW-0645">Protease</keyword>
<feature type="active site" description="Proton donor/acceptor" evidence="5">
    <location>
        <position position="203"/>
    </location>
</feature>
<evidence type="ECO:0000259" key="7">
    <source>
        <dbReference type="Pfam" id="PF01343"/>
    </source>
</evidence>
<protein>
    <submittedName>
        <fullName evidence="8">Signal peptide peptidase SppA</fullName>
    </submittedName>
</protein>
<dbReference type="InterPro" id="IPR029045">
    <property type="entry name" value="ClpP/crotonase-like_dom_sf"/>
</dbReference>
<dbReference type="EMBL" id="NISI01000002">
    <property type="protein sequence ID" value="OWR04565.1"/>
    <property type="molecule type" value="Genomic_DNA"/>
</dbReference>
<keyword evidence="6" id="KW-1133">Transmembrane helix</keyword>
<comment type="caution">
    <text evidence="8">The sequence shown here is derived from an EMBL/GenBank/DDBJ whole genome shotgun (WGS) entry which is preliminary data.</text>
</comment>
<dbReference type="InterPro" id="IPR004634">
    <property type="entry name" value="Pept_S49_pIV"/>
</dbReference>
<dbReference type="Gene3D" id="3.90.226.10">
    <property type="entry name" value="2-enoyl-CoA Hydratase, Chain A, domain 1"/>
    <property type="match status" value="4"/>
</dbReference>
<dbReference type="RefSeq" id="WP_088482700.1">
    <property type="nucleotide sequence ID" value="NZ_NISI01000002.1"/>
</dbReference>
<accession>A0A254N998</accession>
<dbReference type="PIRSF" id="PIRSF001217">
    <property type="entry name" value="Protease_4_SppA"/>
    <property type="match status" value="1"/>
</dbReference>
<keyword evidence="6" id="KW-0472">Membrane</keyword>
<feature type="domain" description="Peptidase S49" evidence="7">
    <location>
        <begin position="135"/>
        <end position="287"/>
    </location>
</feature>
<dbReference type="SUPFAM" id="SSF52096">
    <property type="entry name" value="ClpP/crotonase"/>
    <property type="match status" value="2"/>
</dbReference>
<dbReference type="AlphaFoldDB" id="A0A254N998"/>
<dbReference type="OrthoDB" id="9764363at2"/>
<dbReference type="CDD" id="cd07023">
    <property type="entry name" value="S49_Sppa_N_C"/>
    <property type="match status" value="1"/>
</dbReference>
<gene>
    <name evidence="8" type="primary">sppA</name>
    <name evidence="8" type="ORF">CDO81_08255</name>
</gene>
<evidence type="ECO:0000256" key="5">
    <source>
        <dbReference type="PIRSR" id="PIRSR001217-1"/>
    </source>
</evidence>
<keyword evidence="3" id="KW-0378">Hydrolase</keyword>
<reference evidence="8 9" key="1">
    <citation type="journal article" date="2007" name="Int. J. Syst. Evol. Microbiol.">
        <title>Description of Pelomonas aquatica sp. nov. and Pelomonas puraquae sp. nov., isolated from industrial and haemodialysis water.</title>
        <authorList>
            <person name="Gomila M."/>
            <person name="Bowien B."/>
            <person name="Falsen E."/>
            <person name="Moore E.R."/>
            <person name="Lalucat J."/>
        </authorList>
    </citation>
    <scope>NUCLEOTIDE SEQUENCE [LARGE SCALE GENOMIC DNA]</scope>
    <source>
        <strain evidence="8 9">CCUG 52769</strain>
    </source>
</reference>
<evidence type="ECO:0000256" key="2">
    <source>
        <dbReference type="ARBA" id="ARBA00022670"/>
    </source>
</evidence>
<evidence type="ECO:0000313" key="8">
    <source>
        <dbReference type="EMBL" id="OWR04565.1"/>
    </source>
</evidence>
<dbReference type="CDD" id="cd07018">
    <property type="entry name" value="S49_SppA_67K_type"/>
    <property type="match status" value="1"/>
</dbReference>
<feature type="domain" description="Peptidase S49" evidence="7">
    <location>
        <begin position="392"/>
        <end position="542"/>
    </location>
</feature>
<feature type="transmembrane region" description="Helical" evidence="6">
    <location>
        <begin position="25"/>
        <end position="43"/>
    </location>
</feature>
<evidence type="ECO:0000256" key="4">
    <source>
        <dbReference type="ARBA" id="ARBA00022825"/>
    </source>
</evidence>
<evidence type="ECO:0000256" key="3">
    <source>
        <dbReference type="ARBA" id="ARBA00022801"/>
    </source>
</evidence>
<organism evidence="8 9">
    <name type="scientific">Roseateles puraquae</name>
    <dbReference type="NCBI Taxonomy" id="431059"/>
    <lineage>
        <taxon>Bacteria</taxon>
        <taxon>Pseudomonadati</taxon>
        <taxon>Pseudomonadota</taxon>
        <taxon>Betaproteobacteria</taxon>
        <taxon>Burkholderiales</taxon>
        <taxon>Sphaerotilaceae</taxon>
        <taxon>Roseateles</taxon>
    </lineage>
</organism>
<evidence type="ECO:0000313" key="9">
    <source>
        <dbReference type="Proteomes" id="UP000197446"/>
    </source>
</evidence>
<keyword evidence="4" id="KW-0720">Serine protease</keyword>
<evidence type="ECO:0000256" key="1">
    <source>
        <dbReference type="ARBA" id="ARBA00008683"/>
    </source>
</evidence>
<dbReference type="PANTHER" id="PTHR33209:SF1">
    <property type="entry name" value="PEPTIDASE S49 DOMAIN-CONTAINING PROTEIN"/>
    <property type="match status" value="1"/>
</dbReference>
<proteinExistence type="inferred from homology"/>
<dbReference type="InterPro" id="IPR047217">
    <property type="entry name" value="S49_SppA_67K_type_N"/>
</dbReference>